<feature type="domain" description="Glycosyl hydrolase family 31 C-terminal" evidence="4">
    <location>
        <begin position="506"/>
        <end position="596"/>
    </location>
</feature>
<evidence type="ECO:0000313" key="6">
    <source>
        <dbReference type="Proteomes" id="UP000594364"/>
    </source>
</evidence>
<name>A0A7S9PUC8_EPIFF</name>
<evidence type="ECO:0000256" key="1">
    <source>
        <dbReference type="ARBA" id="ARBA00007806"/>
    </source>
</evidence>
<keyword evidence="2" id="KW-0326">Glycosidase</keyword>
<dbReference type="EMBL" id="CP031386">
    <property type="protein sequence ID" value="QPG97339.1"/>
    <property type="molecule type" value="Genomic_DNA"/>
</dbReference>
<dbReference type="InterPro" id="IPR017853">
    <property type="entry name" value="GH"/>
</dbReference>
<comment type="similarity">
    <text evidence="1 2">Belongs to the glycosyl hydrolase 31 family.</text>
</comment>
<proteinExistence type="inferred from homology"/>
<dbReference type="GO" id="GO:0005975">
    <property type="term" value="P:carbohydrate metabolic process"/>
    <property type="evidence" value="ECO:0007669"/>
    <property type="project" value="InterPro"/>
</dbReference>
<dbReference type="Pfam" id="PF21365">
    <property type="entry name" value="Glyco_hydro_31_3rd"/>
    <property type="match status" value="1"/>
</dbReference>
<dbReference type="SUPFAM" id="SSF51445">
    <property type="entry name" value="(Trans)glycosidases"/>
    <property type="match status" value="1"/>
</dbReference>
<evidence type="ECO:0000259" key="3">
    <source>
        <dbReference type="Pfam" id="PF01055"/>
    </source>
</evidence>
<organism evidence="5 6">
    <name type="scientific">Epichloe festucae (strain Fl1)</name>
    <dbReference type="NCBI Taxonomy" id="877507"/>
    <lineage>
        <taxon>Eukaryota</taxon>
        <taxon>Fungi</taxon>
        <taxon>Dikarya</taxon>
        <taxon>Ascomycota</taxon>
        <taxon>Pezizomycotina</taxon>
        <taxon>Sordariomycetes</taxon>
        <taxon>Hypocreomycetidae</taxon>
        <taxon>Hypocreales</taxon>
        <taxon>Clavicipitaceae</taxon>
        <taxon>Epichloe</taxon>
    </lineage>
</organism>
<dbReference type="InterPro" id="IPR048395">
    <property type="entry name" value="Glyco_hydro_31_C"/>
</dbReference>
<evidence type="ECO:0008006" key="7">
    <source>
        <dbReference type="Google" id="ProtNLM"/>
    </source>
</evidence>
<gene>
    <name evidence="5" type="ORF">C2857_006166</name>
</gene>
<sequence>MDKYAFPCDAAANPGAVVSGPNYRFTLINDTVLRYEWSEDGVFEDRASAFALNRNFTPPAYSVNDADEQIEIITRNIHVTYDKKRFSPSGLAIGFTSKVTLWGADWHYGETVKDNLGGTARTLDEVNGRCDMGDGILSRSGFSIIDDGKTMLFDGNGTVAPRRPGDRIDGYMFCYGHDFKAAMKSFFDISGRQPVLPRWALGNWWSRYHPYTADEYLQLMDKFAQKDVPLSVAVIDMDWHQVKGDHIPHVGWTGYTWEKNLFPDPEAFGSALHDRGLKITLNDHPHAGVHHHEDLYEPMAKALGHDVSKKAPILFNPTDPKFMDVYLNVLHRSLEKETCDFWWIDWQQGPTSRIPGLDPLWLLNYYHFQDSVNQNGQGKGIIFSRYAGPGSHRYPVGFSGDTIVTWESLKFQPEFTATASNIGYGWWSHDIGGHMGGSRDDEMATRWVQFGVFSPIFRLHSSHSQWTSKEPWNYRQESRDTMQAFMKLRHRLMPYLYTMNVNGGHEPLVRPLYWEHPARGEAYGKPNEYFFGSSLVAAPIVEPRNAKTNLARVNVWVPPGRHVDLFTGLVYDGDREAQLFRPLETMPVLAPEGSIIPLDEDTSPKNGCKNPVNLELIIVVGHDGKFTIVEDPADDAGPHNIASSDARESGTREINLVYDQSRGRLRVSASTKHWRFRFLSVMSVPSDIKVSIGGSEVSHTSFVDESSSMPGLVVIPRHDRREHVDVEIQIGPDPQLGVVDKRSRVTSWLLAAQIEFELKDKIFAAAVEGSKSVGSRVGSLLSLGLDAEVVGPVLELLTADSR</sequence>
<keyword evidence="2" id="KW-0378">Hydrolase</keyword>
<dbReference type="PANTHER" id="PTHR43863">
    <property type="entry name" value="HYDROLASE, PUTATIVE (AFU_ORTHOLOGUE AFUA_1G03140)-RELATED"/>
    <property type="match status" value="1"/>
</dbReference>
<dbReference type="SUPFAM" id="SSF51011">
    <property type="entry name" value="Glycosyl hydrolase domain"/>
    <property type="match status" value="1"/>
</dbReference>
<dbReference type="AlphaFoldDB" id="A0A7S9PUC8"/>
<accession>A0A7S9PUC8</accession>
<dbReference type="Gene3D" id="2.60.40.1180">
    <property type="entry name" value="Golgi alpha-mannosidase II"/>
    <property type="match status" value="1"/>
</dbReference>
<dbReference type="Gene3D" id="3.20.20.80">
    <property type="entry name" value="Glycosidases"/>
    <property type="match status" value="1"/>
</dbReference>
<dbReference type="InterPro" id="IPR000322">
    <property type="entry name" value="Glyco_hydro_31_TIM"/>
</dbReference>
<dbReference type="GO" id="GO:0004553">
    <property type="term" value="F:hydrolase activity, hydrolyzing O-glycosyl compounds"/>
    <property type="evidence" value="ECO:0007669"/>
    <property type="project" value="InterPro"/>
</dbReference>
<dbReference type="InterPro" id="IPR013780">
    <property type="entry name" value="Glyco_hydro_b"/>
</dbReference>
<evidence type="ECO:0000259" key="4">
    <source>
        <dbReference type="Pfam" id="PF21365"/>
    </source>
</evidence>
<dbReference type="PANTHER" id="PTHR43863:SF2">
    <property type="entry name" value="MALTASE-GLUCOAMYLASE"/>
    <property type="match status" value="1"/>
</dbReference>
<dbReference type="Proteomes" id="UP000594364">
    <property type="component" value="Chromosome 2"/>
</dbReference>
<protein>
    <recommendedName>
        <fullName evidence="7">Alpha-xylosidase</fullName>
    </recommendedName>
</protein>
<evidence type="ECO:0000256" key="2">
    <source>
        <dbReference type="RuleBase" id="RU361185"/>
    </source>
</evidence>
<dbReference type="OrthoDB" id="1334205at2759"/>
<dbReference type="Pfam" id="PF01055">
    <property type="entry name" value="Glyco_hydro_31_2nd"/>
    <property type="match status" value="1"/>
</dbReference>
<feature type="domain" description="Glycoside hydrolase family 31 TIM barrel" evidence="3">
    <location>
        <begin position="194"/>
        <end position="499"/>
    </location>
</feature>
<keyword evidence="6" id="KW-1185">Reference proteome</keyword>
<reference evidence="5 6" key="1">
    <citation type="journal article" date="2018" name="PLoS Genet.">
        <title>Repeat elements organise 3D genome structure and mediate transcription in the filamentous fungus Epichloe festucae.</title>
        <authorList>
            <person name="Winter D.J."/>
            <person name="Ganley A.R.D."/>
            <person name="Young C.A."/>
            <person name="Liachko I."/>
            <person name="Schardl C.L."/>
            <person name="Dupont P.Y."/>
            <person name="Berry D."/>
            <person name="Ram A."/>
            <person name="Scott B."/>
            <person name="Cox M.P."/>
        </authorList>
    </citation>
    <scope>NUCLEOTIDE SEQUENCE [LARGE SCALE GENOMIC DNA]</scope>
    <source>
        <strain evidence="5 6">Fl1</strain>
    </source>
</reference>
<dbReference type="InterPro" id="IPR051816">
    <property type="entry name" value="Glycosyl_Hydrolase_31"/>
</dbReference>
<dbReference type="CDD" id="cd06595">
    <property type="entry name" value="GH31_u1"/>
    <property type="match status" value="1"/>
</dbReference>
<evidence type="ECO:0000313" key="5">
    <source>
        <dbReference type="EMBL" id="QPG97339.1"/>
    </source>
</evidence>